<accession>A0A060NMK6</accession>
<evidence type="ECO:0000259" key="4">
    <source>
        <dbReference type="PROSITE" id="PS50943"/>
    </source>
</evidence>
<sequence>MPKKYRSDALAAIHETMEGLHEIGAVNKQTMREFDEACLTPVHVLAPDEILEIRLREHISQPVFARYLNVSKNLVSDWERGVKKPGGPALRLLTVIKKKGLMAIA</sequence>
<dbReference type="HOGENOM" id="CLU_144725_0_0_4"/>
<reference evidence="5 6" key="1">
    <citation type="journal article" date="2014" name="Nat. Commun.">
        <title>Physiological and genomic features of highly alkaliphilic hydrogen-utilizing Betaproteobacteria from a continental serpentinizing site.</title>
        <authorList>
            <person name="Suzuki S."/>
            <person name="Kuenen J.G."/>
            <person name="Schipper K."/>
            <person name="van der Velde S."/>
            <person name="Ishii S."/>
            <person name="Wu A."/>
            <person name="Sorokin D.Y."/>
            <person name="Tenney A."/>
            <person name="Meng X.Y."/>
            <person name="Morrill P.L."/>
            <person name="Kamagata Y."/>
            <person name="Muyzer G."/>
            <person name="Nealson K.H."/>
        </authorList>
    </citation>
    <scope>NUCLEOTIDE SEQUENCE [LARGE SCALE GENOMIC DNA]</scope>
    <source>
        <strain evidence="5 6">A1</strain>
    </source>
</reference>
<gene>
    <name evidence="5" type="ORF">SRAA_0894</name>
</gene>
<protein>
    <submittedName>
        <fullName evidence="5">Predicted transcriptional regulator</fullName>
    </submittedName>
</protein>
<dbReference type="PANTHER" id="PTHR36511">
    <property type="entry name" value="MERR FAMILY BACTERIAL REGULATORY PROTEIN"/>
    <property type="match status" value="1"/>
</dbReference>
<evidence type="ECO:0000313" key="5">
    <source>
        <dbReference type="EMBL" id="BAO80748.1"/>
    </source>
</evidence>
<evidence type="ECO:0000256" key="1">
    <source>
        <dbReference type="ARBA" id="ARBA00023015"/>
    </source>
</evidence>
<dbReference type="Gene3D" id="1.10.260.40">
    <property type="entry name" value="lambda repressor-like DNA-binding domains"/>
    <property type="match status" value="1"/>
</dbReference>
<dbReference type="PANTHER" id="PTHR36511:SF3">
    <property type="entry name" value="ANTITOXIN HIGA-2"/>
    <property type="match status" value="1"/>
</dbReference>
<evidence type="ECO:0000256" key="3">
    <source>
        <dbReference type="ARBA" id="ARBA00023163"/>
    </source>
</evidence>
<dbReference type="RefSeq" id="WP_045531200.1">
    <property type="nucleotide sequence ID" value="NZ_AP014568.1"/>
</dbReference>
<dbReference type="Proteomes" id="UP000067461">
    <property type="component" value="Chromosome"/>
</dbReference>
<name>A0A060NMK6_9BURK</name>
<dbReference type="GO" id="GO:0003677">
    <property type="term" value="F:DNA binding"/>
    <property type="evidence" value="ECO:0007669"/>
    <property type="project" value="UniProtKB-KW"/>
</dbReference>
<dbReference type="KEGG" id="cbaa:SRAA_0894"/>
<dbReference type="STRING" id="1458425.SRAA_0894"/>
<keyword evidence="6" id="KW-1185">Reference proteome</keyword>
<dbReference type="EMBL" id="AP014568">
    <property type="protein sequence ID" value="BAO80748.1"/>
    <property type="molecule type" value="Genomic_DNA"/>
</dbReference>
<dbReference type="CDD" id="cd00093">
    <property type="entry name" value="HTH_XRE"/>
    <property type="match status" value="1"/>
</dbReference>
<keyword evidence="2" id="KW-0238">DNA-binding</keyword>
<keyword evidence="3" id="KW-0804">Transcription</keyword>
<dbReference type="Pfam" id="PF01381">
    <property type="entry name" value="HTH_3"/>
    <property type="match status" value="1"/>
</dbReference>
<proteinExistence type="predicted"/>
<feature type="domain" description="HTH cro/C1-type" evidence="4">
    <location>
        <begin position="50"/>
        <end position="85"/>
    </location>
</feature>
<dbReference type="AlphaFoldDB" id="A0A060NMK6"/>
<dbReference type="PROSITE" id="PS50943">
    <property type="entry name" value="HTH_CROC1"/>
    <property type="match status" value="1"/>
</dbReference>
<organism evidence="5 6">
    <name type="scientific">Serpentinimonas raichei</name>
    <dbReference type="NCBI Taxonomy" id="1458425"/>
    <lineage>
        <taxon>Bacteria</taxon>
        <taxon>Pseudomonadati</taxon>
        <taxon>Pseudomonadota</taxon>
        <taxon>Betaproteobacteria</taxon>
        <taxon>Burkholderiales</taxon>
        <taxon>Comamonadaceae</taxon>
        <taxon>Serpentinimonas</taxon>
    </lineage>
</organism>
<dbReference type="SUPFAM" id="SSF47413">
    <property type="entry name" value="lambda repressor-like DNA-binding domains"/>
    <property type="match status" value="1"/>
</dbReference>
<dbReference type="InterPro" id="IPR010982">
    <property type="entry name" value="Lambda_DNA-bd_dom_sf"/>
</dbReference>
<dbReference type="InterPro" id="IPR001387">
    <property type="entry name" value="Cro/C1-type_HTH"/>
</dbReference>
<evidence type="ECO:0000313" key="6">
    <source>
        <dbReference type="Proteomes" id="UP000067461"/>
    </source>
</evidence>
<dbReference type="InterPro" id="IPR052359">
    <property type="entry name" value="HTH-type_reg/antitoxin"/>
</dbReference>
<evidence type="ECO:0000256" key="2">
    <source>
        <dbReference type="ARBA" id="ARBA00023125"/>
    </source>
</evidence>
<dbReference type="OrthoDB" id="9799384at2"/>
<keyword evidence="1" id="KW-0805">Transcription regulation</keyword>